<dbReference type="Proteomes" id="UP001596043">
    <property type="component" value="Unassembled WGS sequence"/>
</dbReference>
<reference evidence="3" key="1">
    <citation type="journal article" date="2019" name="Int. J. Syst. Evol. Microbiol.">
        <title>The Global Catalogue of Microorganisms (GCM) 10K type strain sequencing project: providing services to taxonomists for standard genome sequencing and annotation.</title>
        <authorList>
            <consortium name="The Broad Institute Genomics Platform"/>
            <consortium name="The Broad Institute Genome Sequencing Center for Infectious Disease"/>
            <person name="Wu L."/>
            <person name="Ma J."/>
        </authorList>
    </citation>
    <scope>NUCLEOTIDE SEQUENCE [LARGE SCALE GENOMIC DNA]</scope>
    <source>
        <strain evidence="3">YJ-61-S</strain>
    </source>
</reference>
<accession>A0ABV9HSC1</accession>
<proteinExistence type="predicted"/>
<feature type="transmembrane region" description="Helical" evidence="1">
    <location>
        <begin position="116"/>
        <end position="134"/>
    </location>
</feature>
<dbReference type="InterPro" id="IPR027417">
    <property type="entry name" value="P-loop_NTPase"/>
</dbReference>
<comment type="caution">
    <text evidence="2">The sequence shown here is derived from an EMBL/GenBank/DDBJ whole genome shotgun (WGS) entry which is preliminary data.</text>
</comment>
<evidence type="ECO:0000313" key="3">
    <source>
        <dbReference type="Proteomes" id="UP001596043"/>
    </source>
</evidence>
<feature type="transmembrane region" description="Helical" evidence="1">
    <location>
        <begin position="192"/>
        <end position="214"/>
    </location>
</feature>
<keyword evidence="1" id="KW-1133">Transmembrane helix</keyword>
<evidence type="ECO:0000313" key="2">
    <source>
        <dbReference type="EMBL" id="MFC4632403.1"/>
    </source>
</evidence>
<keyword evidence="2" id="KW-0547">Nucleotide-binding</keyword>
<dbReference type="EMBL" id="JBHSFV010000001">
    <property type="protein sequence ID" value="MFC4632403.1"/>
    <property type="molecule type" value="Genomic_DNA"/>
</dbReference>
<organism evidence="2 3">
    <name type="scientific">Dokdonia ponticola</name>
    <dbReference type="NCBI Taxonomy" id="2041041"/>
    <lineage>
        <taxon>Bacteria</taxon>
        <taxon>Pseudomonadati</taxon>
        <taxon>Bacteroidota</taxon>
        <taxon>Flavobacteriia</taxon>
        <taxon>Flavobacteriales</taxon>
        <taxon>Flavobacteriaceae</taxon>
        <taxon>Dokdonia</taxon>
    </lineage>
</organism>
<evidence type="ECO:0000256" key="1">
    <source>
        <dbReference type="SAM" id="Phobius"/>
    </source>
</evidence>
<keyword evidence="1" id="KW-0812">Transmembrane</keyword>
<name>A0ABV9HSC1_9FLAO</name>
<keyword evidence="3" id="KW-1185">Reference proteome</keyword>
<dbReference type="Gene3D" id="3.40.50.300">
    <property type="entry name" value="P-loop containing nucleotide triphosphate hydrolases"/>
    <property type="match status" value="1"/>
</dbReference>
<gene>
    <name evidence="2" type="ORF">ACFO3O_00675</name>
</gene>
<dbReference type="SUPFAM" id="SSF52540">
    <property type="entry name" value="P-loop containing nucleoside triphosphate hydrolases"/>
    <property type="match status" value="1"/>
</dbReference>
<feature type="transmembrane region" description="Helical" evidence="1">
    <location>
        <begin position="246"/>
        <end position="267"/>
    </location>
</feature>
<dbReference type="GO" id="GO:0005524">
    <property type="term" value="F:ATP binding"/>
    <property type="evidence" value="ECO:0007669"/>
    <property type="project" value="UniProtKB-KW"/>
</dbReference>
<feature type="transmembrane region" description="Helical" evidence="1">
    <location>
        <begin position="146"/>
        <end position="166"/>
    </location>
</feature>
<dbReference type="RefSeq" id="WP_379976593.1">
    <property type="nucleotide sequence ID" value="NZ_JBHSFV010000001.1"/>
</dbReference>
<sequence>MSKTTSDDSSAKIKDVYIELDNYKFFHTPYNVEKATEMNKRFVGREKIKDRIRTLLTNDLSGYGTYLITGFRGMGKTSVLRQAIAEVNQDKKEKLQNDKNEQYRKRTFLGLFKRLGWFYLISNCVIYLFFDFPFKLFKNEYQLINTLLHIVTHLTIFTIVFLLVVWKTSNYLKNNKNDQFNYLWEKPNWVSFWSFIKLASFLFIIVIITLYFVYPTEFCGLDKFGFNCFKFNLAKIPIKISNSSKYFSLIAGLLTTYFIISAVLFSYDTLYRYRFNRTLKEEEGRKEKSSYKSFEINLSQDTISDREVLKRINDKILEYWEAEEEKLNNHQFQRTIYKPFLFLIKLTSTGKKRNISKYHQIKYRLLSLRKRLEGSVSQSQELGSESNYIPSLIRGVTGFSIQDSKSTDNNTVMYSPSTAKEAEDELISIFDEIQVFIESQSIIEDQFIFIVDELDKIEPQSNSLLDEREFSNPAMDTNINIPGSREYRKRQEAVAKLLANLKGFLSTAKAKFFFIGGRELFDADLADIADRDSFYSSIFNDVIYVDSFYKDNPTGVVVKGISGLTEIFLINLIKHNPIEGGKDGRYNLKKLFNQVQINLDLGHFYINSKSSKNIQEELNFKEFKIFSLLQNYIIYLTYRGTGSPKKLTSLVESLIVSKNYGEIEESAIVLLQEKGPDKEDKEAIEKFKNRRRVYIKFGFNTQYEINLTNDILRPYLITNSRFLTNIGDKLLFSTPFIFDHIIKFYPYGFAWRNLELIPEVVLVNKEPYLRDHIKSILKYLSNSHIKESVSGLHDFKFHSIVKKELAILTKRSDLAAAAFNFTLDESLLVKRHYKKKLIELREKYKNYQPLEGDNQFIHSLSFVQTILGDLYFYDKEYDEAILYYTESIQSLRLPNAIGNRYLTRHQYLIWLRNKLKIGLTLEKIEAYDSAISLYRTLMIDSEIYLKKIVNSNLETYKEEITLPYFRRREKKETRIKPEIGGIDHRSEDHRNMHLVTLPFVAQLTAIEKLRTDGITYSNLYQNKEELKKILHPEYDHKLLQDSKQKSYLVQDDYRKGWLWADYFSNVGSILFYKNCQFTRFFSPNVWNSYKNEENGDDFKESEFYQDEKYYSDTNSKRMFDSSFYLKTHFPKLFRQLHLQYNKEKKTQEVDRESDYHPSLTSICYYWEALNELTIYQSYRIDLALKKYEIITTDKSNFNPLQYAACYLLPEFIDMINTRRFYYLGNVISKIGDAILASLNSNIKNTLSFCDIKSYDILKKNISNGINKTSDEKENLENFYKTVILELKTENLFSLKKVLFIYSLANELYKKSNHNYNYTFGQKKILIIIKEITDSLSRLDKIIYYSEIEKISEKLCESIIRSNSWYNTISNRAQIKKYRDIFNLSGDNNSVENTLTYNNVSNNSDALEAIILTETIKLKLNRFDLEKRIKLKETDTVHSKYIRLLELKYHTEIQYKKVINLVGKGVFSNQIIFKGNQKKQIEKFTIEALFALRESIKIIQMYSPGYIIGYSYLATAHMWSGDWCKLYEKNLRYKNYDATPKQLDDLLNNDIREIIGQSSMYFLESNYQYETAIQNYHKVLQMHSEGLAYKDKLCDLFVLEDDYNDSLTHFNLALERFQVNTGQIRERIDYLKTIVDNSKIYEYENYSSQE</sequence>
<keyword evidence="1" id="KW-0472">Membrane</keyword>
<protein>
    <submittedName>
        <fullName evidence="2">ATP-binding protein</fullName>
    </submittedName>
</protein>
<keyword evidence="2" id="KW-0067">ATP-binding</keyword>